<dbReference type="InterPro" id="IPR006598">
    <property type="entry name" value="CAP10"/>
</dbReference>
<evidence type="ECO:0000313" key="3">
    <source>
        <dbReference type="EMBL" id="MCZ4243490.1"/>
    </source>
</evidence>
<gene>
    <name evidence="3" type="ORF">O0955_05675</name>
</gene>
<keyword evidence="1 3" id="KW-0808">Transferase</keyword>
<dbReference type="Pfam" id="PF05686">
    <property type="entry name" value="Glyco_transf_90"/>
    <property type="match status" value="1"/>
</dbReference>
<protein>
    <submittedName>
        <fullName evidence="3">Glycosyl transferase family 90</fullName>
    </submittedName>
</protein>
<accession>A0ABT4L6E1</accession>
<reference evidence="3" key="1">
    <citation type="submission" date="2022-12" db="EMBL/GenBank/DDBJ databases">
        <title>Genome sequence of HCMS5-2.</title>
        <authorList>
            <person name="Woo H."/>
        </authorList>
    </citation>
    <scope>NUCLEOTIDE SEQUENCE</scope>
    <source>
        <strain evidence="3">HCMS5-2</strain>
    </source>
</reference>
<dbReference type="GO" id="GO:0016740">
    <property type="term" value="F:transferase activity"/>
    <property type="evidence" value="ECO:0007669"/>
    <property type="project" value="UniProtKB-KW"/>
</dbReference>
<organism evidence="3 4">
    <name type="scientific">Pedobacter punctiformis</name>
    <dbReference type="NCBI Taxonomy" id="3004097"/>
    <lineage>
        <taxon>Bacteria</taxon>
        <taxon>Pseudomonadati</taxon>
        <taxon>Bacteroidota</taxon>
        <taxon>Sphingobacteriia</taxon>
        <taxon>Sphingobacteriales</taxon>
        <taxon>Sphingobacteriaceae</taxon>
        <taxon>Pedobacter</taxon>
    </lineage>
</organism>
<name>A0ABT4L6E1_9SPHI</name>
<dbReference type="InterPro" id="IPR051091">
    <property type="entry name" value="O-Glucosyltr/Glycosyltrsf_90"/>
</dbReference>
<comment type="caution">
    <text evidence="3">The sequence shown here is derived from an EMBL/GenBank/DDBJ whole genome shotgun (WGS) entry which is preliminary data.</text>
</comment>
<evidence type="ECO:0000313" key="4">
    <source>
        <dbReference type="Proteomes" id="UP001144347"/>
    </source>
</evidence>
<evidence type="ECO:0000256" key="1">
    <source>
        <dbReference type="ARBA" id="ARBA00022679"/>
    </source>
</evidence>
<keyword evidence="4" id="KW-1185">Reference proteome</keyword>
<dbReference type="PANTHER" id="PTHR12203:SF35">
    <property type="entry name" value="PROTEIN O-GLUCOSYLTRANSFERASE 1"/>
    <property type="match status" value="1"/>
</dbReference>
<dbReference type="EMBL" id="JAPWGM010000001">
    <property type="protein sequence ID" value="MCZ4243490.1"/>
    <property type="molecule type" value="Genomic_DNA"/>
</dbReference>
<evidence type="ECO:0000259" key="2">
    <source>
        <dbReference type="SMART" id="SM00672"/>
    </source>
</evidence>
<dbReference type="SMART" id="SM00672">
    <property type="entry name" value="CAP10"/>
    <property type="match status" value="1"/>
</dbReference>
<dbReference type="RefSeq" id="WP_269426552.1">
    <property type="nucleotide sequence ID" value="NZ_JAPWGM010000001.1"/>
</dbReference>
<dbReference type="Proteomes" id="UP001144347">
    <property type="component" value="Unassembled WGS sequence"/>
</dbReference>
<proteinExistence type="predicted"/>
<feature type="domain" description="Glycosyl transferase CAP10" evidence="2">
    <location>
        <begin position="69"/>
        <end position="289"/>
    </location>
</feature>
<sequence>MGLTSFAYKKIDKITKDQKFLLKQHRNKLPHVELIKTGEFLKISFIGKSQSRGFSTAKLISDCLKNIKTDKDFLFRFFINDKPNDVISKEDFYYCLNSDHKDYLIPDFAFDSWPEAGITSFEEITNQMLLKGLDRWNDNRLFWIGNKKTNVIRERLIQIGEDHPDKFIFQDTFVDNFVIHKKDVPYTTLPDHCKYKYLIDVEGNSYSARLKFLFYSRRVVFIQDREWKEYFHDQLVAYKHYIPVKNDLSNLVSQYEMIESKPDLYQEIINNAYKFAIEKLTYQSAIKFMTANIINRINNL</sequence>
<dbReference type="PANTHER" id="PTHR12203">
    <property type="entry name" value="KDEL LYS-ASP-GLU-LEU CONTAINING - RELATED"/>
    <property type="match status" value="1"/>
</dbReference>